<evidence type="ECO:0000259" key="4">
    <source>
        <dbReference type="Pfam" id="PF13407"/>
    </source>
</evidence>
<dbReference type="GO" id="GO:0030246">
    <property type="term" value="F:carbohydrate binding"/>
    <property type="evidence" value="ECO:0007669"/>
    <property type="project" value="TreeGrafter"/>
</dbReference>
<dbReference type="InterPro" id="IPR025997">
    <property type="entry name" value="SBP_2_dom"/>
</dbReference>
<dbReference type="PROSITE" id="PS51257">
    <property type="entry name" value="PROKAR_LIPOPROTEIN"/>
    <property type="match status" value="1"/>
</dbReference>
<keyword evidence="6" id="KW-1185">Reference proteome</keyword>
<accession>A0A9X2IHZ3</accession>
<protein>
    <submittedName>
        <fullName evidence="5">Sugar ABC transporter substrate-binding protein</fullName>
    </submittedName>
</protein>
<proteinExistence type="inferred from homology"/>
<dbReference type="PANTHER" id="PTHR30036:SF7">
    <property type="entry name" value="ABC TRANSPORTER PERIPLASMIC-BINDING PROTEIN YPHF"/>
    <property type="match status" value="1"/>
</dbReference>
<dbReference type="Proteomes" id="UP001139485">
    <property type="component" value="Unassembled WGS sequence"/>
</dbReference>
<dbReference type="Gene3D" id="3.40.50.2300">
    <property type="match status" value="2"/>
</dbReference>
<dbReference type="InterPro" id="IPR028082">
    <property type="entry name" value="Peripla_BP_I"/>
</dbReference>
<evidence type="ECO:0000313" key="6">
    <source>
        <dbReference type="Proteomes" id="UP001139485"/>
    </source>
</evidence>
<keyword evidence="3" id="KW-0732">Signal</keyword>
<dbReference type="SUPFAM" id="SSF53822">
    <property type="entry name" value="Periplasmic binding protein-like I"/>
    <property type="match status" value="1"/>
</dbReference>
<feature type="chain" id="PRO_5040901448" evidence="3">
    <location>
        <begin position="22"/>
        <end position="321"/>
    </location>
</feature>
<dbReference type="EMBL" id="JAMOIL010000032">
    <property type="protein sequence ID" value="MCM0622300.1"/>
    <property type="molecule type" value="Genomic_DNA"/>
</dbReference>
<dbReference type="CDD" id="cd06312">
    <property type="entry name" value="PBP1_ABC_sugar_binding-like"/>
    <property type="match status" value="1"/>
</dbReference>
<dbReference type="PANTHER" id="PTHR30036">
    <property type="entry name" value="D-XYLOSE-BINDING PERIPLASMIC PROTEIN"/>
    <property type="match status" value="1"/>
</dbReference>
<name>A0A9X2IHZ3_9ACTN</name>
<feature type="signal peptide" evidence="3">
    <location>
        <begin position="1"/>
        <end position="21"/>
    </location>
</feature>
<feature type="domain" description="Periplasmic binding protein" evidence="4">
    <location>
        <begin position="39"/>
        <end position="282"/>
    </location>
</feature>
<dbReference type="AlphaFoldDB" id="A0A9X2IHZ3"/>
<organism evidence="5 6">
    <name type="scientific">Nocardioides bruguierae</name>
    <dbReference type="NCBI Taxonomy" id="2945102"/>
    <lineage>
        <taxon>Bacteria</taxon>
        <taxon>Bacillati</taxon>
        <taxon>Actinomycetota</taxon>
        <taxon>Actinomycetes</taxon>
        <taxon>Propionibacteriales</taxon>
        <taxon>Nocardioidaceae</taxon>
        <taxon>Nocardioides</taxon>
    </lineage>
</organism>
<dbReference type="Pfam" id="PF13407">
    <property type="entry name" value="Peripla_BP_4"/>
    <property type="match status" value="1"/>
</dbReference>
<evidence type="ECO:0000313" key="5">
    <source>
        <dbReference type="EMBL" id="MCM0622300.1"/>
    </source>
</evidence>
<evidence type="ECO:0000256" key="3">
    <source>
        <dbReference type="SAM" id="SignalP"/>
    </source>
</evidence>
<reference evidence="5" key="1">
    <citation type="submission" date="2022-05" db="EMBL/GenBank/DDBJ databases">
        <authorList>
            <person name="Tuo L."/>
        </authorList>
    </citation>
    <scope>NUCLEOTIDE SEQUENCE</scope>
    <source>
        <strain evidence="5">BSK12Z-4</strain>
    </source>
</reference>
<sequence>MNVRTRAVAALATLALVPALAACNSQPVGSATADDDLTIAVITHGDGGSFWSVVKTGAEAAASAEGVTLNYQESDDDPEQQAQLIEAAVTAGVDGIAVSAPNPDAIRSAVADAVDAGIPVITLNSGSGAFDELGAITHVGQDEKIAGEGAGEQLAEAGATKVLCVIHEQSNTGLQDRCDGAAEGFTGEVEDFQVAGKSDPTQTSAQIAAKLQADGDVDAVLALDPDIAVAALEARDTAGSDALLATFDLSSDVVTAIEDGDILFAVDQQQYLQGYLPVVALALYDRNLNTIGGGQPILTGPGFVTQDNAAEVADLADEGTR</sequence>
<dbReference type="GO" id="GO:0030288">
    <property type="term" value="C:outer membrane-bounded periplasmic space"/>
    <property type="evidence" value="ECO:0007669"/>
    <property type="project" value="TreeGrafter"/>
</dbReference>
<comment type="similarity">
    <text evidence="2">Belongs to the bacterial solute-binding protein 2 family.</text>
</comment>
<dbReference type="RefSeq" id="WP_250828533.1">
    <property type="nucleotide sequence ID" value="NZ_JAMOIL010000032.1"/>
</dbReference>
<comment type="caution">
    <text evidence="5">The sequence shown here is derived from an EMBL/GenBank/DDBJ whole genome shotgun (WGS) entry which is preliminary data.</text>
</comment>
<comment type="subcellular location">
    <subcellularLocation>
        <location evidence="1">Cell envelope</location>
    </subcellularLocation>
</comment>
<dbReference type="InterPro" id="IPR050555">
    <property type="entry name" value="Bact_Solute-Bind_Prot2"/>
</dbReference>
<gene>
    <name evidence="5" type="ORF">M8330_18565</name>
</gene>
<evidence type="ECO:0000256" key="1">
    <source>
        <dbReference type="ARBA" id="ARBA00004196"/>
    </source>
</evidence>
<evidence type="ECO:0000256" key="2">
    <source>
        <dbReference type="ARBA" id="ARBA00007639"/>
    </source>
</evidence>